<keyword evidence="3" id="KW-1185">Reference proteome</keyword>
<dbReference type="EMBL" id="CP033972">
    <property type="protein sequence ID" value="AZG44713.1"/>
    <property type="molecule type" value="Genomic_DNA"/>
</dbReference>
<accession>A0A3G8JI74</accession>
<dbReference type="AlphaFoldDB" id="A0A3G8JI74"/>
<organism evidence="2 3">
    <name type="scientific">Gordonia insulae</name>
    <dbReference type="NCBI Taxonomy" id="2420509"/>
    <lineage>
        <taxon>Bacteria</taxon>
        <taxon>Bacillati</taxon>
        <taxon>Actinomycetota</taxon>
        <taxon>Actinomycetes</taxon>
        <taxon>Mycobacteriales</taxon>
        <taxon>Gordoniaceae</taxon>
        <taxon>Gordonia</taxon>
    </lineage>
</organism>
<feature type="transmembrane region" description="Helical" evidence="1">
    <location>
        <begin position="15"/>
        <end position="40"/>
    </location>
</feature>
<keyword evidence="1" id="KW-0812">Transmembrane</keyword>
<evidence type="ECO:0008006" key="4">
    <source>
        <dbReference type="Google" id="ProtNLM"/>
    </source>
</evidence>
<evidence type="ECO:0000313" key="3">
    <source>
        <dbReference type="Proteomes" id="UP000271469"/>
    </source>
</evidence>
<feature type="transmembrane region" description="Helical" evidence="1">
    <location>
        <begin position="78"/>
        <end position="100"/>
    </location>
</feature>
<sequence>MAHPVSRAAAPVRHAILPLVLIIGLIVFGMVIGALAQLIIGGKNMWTIDWGLAIVAGVVGSFIGGLLISLLAGDGLNFRASGIIGSLVGAVIVTGAWIWYKKRTPAA</sequence>
<dbReference type="KEGG" id="gom:D7316_01300"/>
<gene>
    <name evidence="2" type="ORF">D7316_01300</name>
</gene>
<keyword evidence="1" id="KW-0472">Membrane</keyword>
<name>A0A3G8JI74_9ACTN</name>
<reference evidence="2 3" key="1">
    <citation type="submission" date="2018-11" db="EMBL/GenBank/DDBJ databases">
        <title>Gordonia insulae sp. nov., isolated from an island soil.</title>
        <authorList>
            <person name="Kim Y.S."/>
            <person name="Kim S.B."/>
        </authorList>
    </citation>
    <scope>NUCLEOTIDE SEQUENCE [LARGE SCALE GENOMIC DNA]</scope>
    <source>
        <strain evidence="2 3">MMS17-SY073</strain>
    </source>
</reference>
<keyword evidence="1" id="KW-1133">Transmembrane helix</keyword>
<protein>
    <recommendedName>
        <fullName evidence="4">Transglycosylase associated protein</fullName>
    </recommendedName>
</protein>
<dbReference type="Proteomes" id="UP000271469">
    <property type="component" value="Chromosome"/>
</dbReference>
<feature type="transmembrane region" description="Helical" evidence="1">
    <location>
        <begin position="52"/>
        <end position="72"/>
    </location>
</feature>
<proteinExistence type="predicted"/>
<evidence type="ECO:0000313" key="2">
    <source>
        <dbReference type="EMBL" id="AZG44713.1"/>
    </source>
</evidence>
<evidence type="ECO:0000256" key="1">
    <source>
        <dbReference type="SAM" id="Phobius"/>
    </source>
</evidence>